<feature type="transmembrane region" description="Helical" evidence="8">
    <location>
        <begin position="173"/>
        <end position="195"/>
    </location>
</feature>
<keyword evidence="4 8" id="KW-0812">Transmembrane</keyword>
<keyword evidence="3" id="KW-0808">Transferase</keyword>
<sequence length="252" mass="28944">MKIIQLRKRFEKSAALVAGFRLTEGDIVITLDGDGQDDPHNIPHLLEKLTEDIDVVCGWRYNRKDSYLLKKLPSWIYNKLNRAFNKVNLHDSDCMLRVYRKEAISEIVLLGGDHRYIPAILLNRGFKFAEVKVNHRKRYSGKSKYGIKRIITGFSDLITFRFLFRYGHRPMRLFSSMGLLSILLALASGIYLLVVKYAYGEDIGTRPLLLLTILLGVAGFQFLFTGFLAELIVRQKTTASSLYSIKKVHKNK</sequence>
<keyword evidence="5" id="KW-0448">Lipopolysaccharide biosynthesis</keyword>
<dbReference type="GO" id="GO:0009103">
    <property type="term" value="P:lipopolysaccharide biosynthetic process"/>
    <property type="evidence" value="ECO:0007669"/>
    <property type="project" value="UniProtKB-KW"/>
</dbReference>
<comment type="caution">
    <text evidence="10">The sequence shown here is derived from an EMBL/GenBank/DDBJ whole genome shotgun (WGS) entry which is preliminary data.</text>
</comment>
<dbReference type="Gene3D" id="3.90.550.10">
    <property type="entry name" value="Spore Coat Polysaccharide Biosynthesis Protein SpsA, Chain A"/>
    <property type="match status" value="1"/>
</dbReference>
<dbReference type="Pfam" id="PF00535">
    <property type="entry name" value="Glycos_transf_2"/>
    <property type="match status" value="1"/>
</dbReference>
<evidence type="ECO:0000256" key="1">
    <source>
        <dbReference type="ARBA" id="ARBA00022475"/>
    </source>
</evidence>
<name>X1FPR3_9ZZZZ</name>
<dbReference type="GO" id="GO:0016757">
    <property type="term" value="F:glycosyltransferase activity"/>
    <property type="evidence" value="ECO:0007669"/>
    <property type="project" value="UniProtKB-KW"/>
</dbReference>
<feature type="transmembrane region" description="Helical" evidence="8">
    <location>
        <begin position="207"/>
        <end position="233"/>
    </location>
</feature>
<evidence type="ECO:0000256" key="8">
    <source>
        <dbReference type="SAM" id="Phobius"/>
    </source>
</evidence>
<keyword evidence="2" id="KW-0328">Glycosyltransferase</keyword>
<dbReference type="PANTHER" id="PTHR48090:SF3">
    <property type="entry name" value="UNDECAPRENYL-PHOSPHATE 4-DEOXY-4-FORMAMIDO-L-ARABINOSE TRANSFERASE"/>
    <property type="match status" value="1"/>
</dbReference>
<dbReference type="InterPro" id="IPR050256">
    <property type="entry name" value="Glycosyltransferase_2"/>
</dbReference>
<proteinExistence type="predicted"/>
<evidence type="ECO:0000256" key="7">
    <source>
        <dbReference type="ARBA" id="ARBA00023136"/>
    </source>
</evidence>
<organism evidence="10">
    <name type="scientific">marine sediment metagenome</name>
    <dbReference type="NCBI Taxonomy" id="412755"/>
    <lineage>
        <taxon>unclassified sequences</taxon>
        <taxon>metagenomes</taxon>
        <taxon>ecological metagenomes</taxon>
    </lineage>
</organism>
<gene>
    <name evidence="10" type="ORF">S03H2_39102</name>
</gene>
<dbReference type="GO" id="GO:0005886">
    <property type="term" value="C:plasma membrane"/>
    <property type="evidence" value="ECO:0007669"/>
    <property type="project" value="TreeGrafter"/>
</dbReference>
<dbReference type="InterPro" id="IPR029044">
    <property type="entry name" value="Nucleotide-diphossugar_trans"/>
</dbReference>
<feature type="domain" description="Glycosyltransferase 2-like" evidence="9">
    <location>
        <begin position="2"/>
        <end position="107"/>
    </location>
</feature>
<dbReference type="InterPro" id="IPR001173">
    <property type="entry name" value="Glyco_trans_2-like"/>
</dbReference>
<evidence type="ECO:0000256" key="5">
    <source>
        <dbReference type="ARBA" id="ARBA00022985"/>
    </source>
</evidence>
<dbReference type="AlphaFoldDB" id="X1FPR3"/>
<accession>X1FPR3</accession>
<dbReference type="SUPFAM" id="SSF53448">
    <property type="entry name" value="Nucleotide-diphospho-sugar transferases"/>
    <property type="match status" value="1"/>
</dbReference>
<reference evidence="10" key="1">
    <citation type="journal article" date="2014" name="Front. Microbiol.">
        <title>High frequency of phylogenetically diverse reductive dehalogenase-homologous genes in deep subseafloor sedimentary metagenomes.</title>
        <authorList>
            <person name="Kawai M."/>
            <person name="Futagami T."/>
            <person name="Toyoda A."/>
            <person name="Takaki Y."/>
            <person name="Nishi S."/>
            <person name="Hori S."/>
            <person name="Arai W."/>
            <person name="Tsubouchi T."/>
            <person name="Morono Y."/>
            <person name="Uchiyama I."/>
            <person name="Ito T."/>
            <person name="Fujiyama A."/>
            <person name="Inagaki F."/>
            <person name="Takami H."/>
        </authorList>
    </citation>
    <scope>NUCLEOTIDE SEQUENCE</scope>
    <source>
        <strain evidence="10">Expedition CK06-06</strain>
    </source>
</reference>
<evidence type="ECO:0000259" key="9">
    <source>
        <dbReference type="Pfam" id="PF00535"/>
    </source>
</evidence>
<evidence type="ECO:0000256" key="3">
    <source>
        <dbReference type="ARBA" id="ARBA00022679"/>
    </source>
</evidence>
<dbReference type="EMBL" id="BARU01024147">
    <property type="protein sequence ID" value="GAH47671.1"/>
    <property type="molecule type" value="Genomic_DNA"/>
</dbReference>
<dbReference type="PANTHER" id="PTHR48090">
    <property type="entry name" value="UNDECAPRENYL-PHOSPHATE 4-DEOXY-4-FORMAMIDO-L-ARABINOSE TRANSFERASE-RELATED"/>
    <property type="match status" value="1"/>
</dbReference>
<keyword evidence="1" id="KW-1003">Cell membrane</keyword>
<protein>
    <recommendedName>
        <fullName evidence="9">Glycosyltransferase 2-like domain-containing protein</fullName>
    </recommendedName>
</protein>
<evidence type="ECO:0000313" key="10">
    <source>
        <dbReference type="EMBL" id="GAH47671.1"/>
    </source>
</evidence>
<keyword evidence="6 8" id="KW-1133">Transmembrane helix</keyword>
<evidence type="ECO:0000256" key="6">
    <source>
        <dbReference type="ARBA" id="ARBA00022989"/>
    </source>
</evidence>
<keyword evidence="7 8" id="KW-0472">Membrane</keyword>
<evidence type="ECO:0000256" key="4">
    <source>
        <dbReference type="ARBA" id="ARBA00022692"/>
    </source>
</evidence>
<evidence type="ECO:0000256" key="2">
    <source>
        <dbReference type="ARBA" id="ARBA00022676"/>
    </source>
</evidence>